<accession>A0A193QES2</accession>
<evidence type="ECO:0000313" key="1">
    <source>
        <dbReference type="EMBL" id="CRL43661.1"/>
    </source>
</evidence>
<organism evidence="1 2">
    <name type="scientific">Sodalis glossinidius (strain morsitans)</name>
    <dbReference type="NCBI Taxonomy" id="343509"/>
    <lineage>
        <taxon>Bacteria</taxon>
        <taxon>Pseudomonadati</taxon>
        <taxon>Pseudomonadota</taxon>
        <taxon>Gammaproteobacteria</taxon>
        <taxon>Enterobacterales</taxon>
        <taxon>Bruguierivoracaceae</taxon>
        <taxon>Sodalis</taxon>
    </lineage>
</organism>
<dbReference type="SUPFAM" id="SSF48452">
    <property type="entry name" value="TPR-like"/>
    <property type="match status" value="1"/>
</dbReference>
<dbReference type="RefSeq" id="WP_341538071.1">
    <property type="nucleotide sequence ID" value="NZ_LN854557.1"/>
</dbReference>
<dbReference type="GO" id="GO:0016020">
    <property type="term" value="C:membrane"/>
    <property type="evidence" value="ECO:0007669"/>
    <property type="project" value="InterPro"/>
</dbReference>
<dbReference type="EMBL" id="LN854557">
    <property type="protein sequence ID" value="CRL43661.1"/>
    <property type="molecule type" value="Genomic_DNA"/>
</dbReference>
<dbReference type="AlphaFoldDB" id="A0A193QES2"/>
<dbReference type="PRINTS" id="PR01441">
    <property type="entry name" value="CELLSNTHASEC"/>
</dbReference>
<reference evidence="1 2" key="1">
    <citation type="submission" date="2015-05" db="EMBL/GenBank/DDBJ databases">
        <authorList>
            <person name="Goodhead I."/>
        </authorList>
    </citation>
    <scope>NUCLEOTIDE SEQUENCE [LARGE SCALE GENOMIC DNA]</scope>
    <source>
        <strain evidence="2">morsitans</strain>
    </source>
</reference>
<proteinExistence type="predicted"/>
<evidence type="ECO:0000313" key="2">
    <source>
        <dbReference type="Proteomes" id="UP000245838"/>
    </source>
</evidence>
<dbReference type="Proteomes" id="UP000245838">
    <property type="component" value="Chromosome sggmmb4_Chromosome"/>
</dbReference>
<dbReference type="Pfam" id="PF14559">
    <property type="entry name" value="TPR_19"/>
    <property type="match status" value="2"/>
</dbReference>
<name>A0A193QES2_SODGM</name>
<dbReference type="InterPro" id="IPR011990">
    <property type="entry name" value="TPR-like_helical_dom_sf"/>
</dbReference>
<sequence length="210" mass="22720">MTKRAAHPDAARSRFEAVLTTKQGGALNQAKAAAGNPAQALTLRAPLAQEAGDKGLAAALFRADLQRRQNDFNGAEQTYRAILSRDAQNKDAKLGLYYTLRQANKTRDAQALLQTLPADERHRESAGNSVDPLHRQAQQALQAGNTPQALERLNQALQKQPGNVWVRLDMARILQQQGDSARTQGLMAAISQRGAPADNLYAAALFASET</sequence>
<gene>
    <name evidence="1" type="primary">acsC_3</name>
    <name evidence="1" type="ORF">SGGMMB4_00111</name>
</gene>
<dbReference type="GO" id="GO:0006011">
    <property type="term" value="P:UDP-alpha-D-glucose metabolic process"/>
    <property type="evidence" value="ECO:0007669"/>
    <property type="project" value="InterPro"/>
</dbReference>
<protein>
    <submittedName>
        <fullName evidence="1">Cellulose synthase operon protein C</fullName>
    </submittedName>
</protein>
<dbReference type="Gene3D" id="1.25.40.10">
    <property type="entry name" value="Tetratricopeptide repeat domain"/>
    <property type="match status" value="1"/>
</dbReference>
<dbReference type="InterPro" id="IPR003921">
    <property type="entry name" value="Cell_synth_C"/>
</dbReference>